<evidence type="ECO:0000256" key="3">
    <source>
        <dbReference type="ARBA" id="ARBA00022692"/>
    </source>
</evidence>
<evidence type="ECO:0000313" key="8">
    <source>
        <dbReference type="Proteomes" id="UP000773614"/>
    </source>
</evidence>
<dbReference type="OrthoDB" id="9792579at2"/>
<feature type="transmembrane region" description="Helical" evidence="6">
    <location>
        <begin position="6"/>
        <end position="26"/>
    </location>
</feature>
<reference evidence="7" key="1">
    <citation type="submission" date="2019-03" db="EMBL/GenBank/DDBJ databases">
        <title>Afifella sp. nov., isolated from activated sludge.</title>
        <authorList>
            <person name="Li Q."/>
            <person name="Liu Y."/>
        </authorList>
    </citation>
    <scope>NUCLEOTIDE SEQUENCE</scope>
    <source>
        <strain evidence="7">L72</strain>
    </source>
</reference>
<evidence type="ECO:0000256" key="5">
    <source>
        <dbReference type="ARBA" id="ARBA00023136"/>
    </source>
</evidence>
<keyword evidence="2" id="KW-1003">Cell membrane</keyword>
<dbReference type="CDD" id="cd06580">
    <property type="entry name" value="TM_PBP1_transp_TpRbsC_like"/>
    <property type="match status" value="1"/>
</dbReference>
<proteinExistence type="predicted"/>
<dbReference type="PANTHER" id="PTHR43370:SF2">
    <property type="entry name" value="ABC TRANSPORTER PERMEASE PROTEIN"/>
    <property type="match status" value="1"/>
</dbReference>
<evidence type="ECO:0000256" key="2">
    <source>
        <dbReference type="ARBA" id="ARBA00022475"/>
    </source>
</evidence>
<name>A0A964T253_9HYPH</name>
<feature type="transmembrane region" description="Helical" evidence="6">
    <location>
        <begin position="274"/>
        <end position="294"/>
    </location>
</feature>
<feature type="transmembrane region" description="Helical" evidence="6">
    <location>
        <begin position="66"/>
        <end position="91"/>
    </location>
</feature>
<keyword evidence="8" id="KW-1185">Reference proteome</keyword>
<dbReference type="AlphaFoldDB" id="A0A964T253"/>
<dbReference type="PANTHER" id="PTHR43370">
    <property type="entry name" value="SUGAR ABC TRANSPORTER INTEGRAL MEMBRANE PROTEIN-RELATED"/>
    <property type="match status" value="1"/>
</dbReference>
<evidence type="ECO:0000256" key="6">
    <source>
        <dbReference type="SAM" id="Phobius"/>
    </source>
</evidence>
<feature type="transmembrane region" description="Helical" evidence="6">
    <location>
        <begin position="145"/>
        <end position="168"/>
    </location>
</feature>
<comment type="caution">
    <text evidence="7">The sequence shown here is derived from an EMBL/GenBank/DDBJ whole genome shotgun (WGS) entry which is preliminary data.</text>
</comment>
<keyword evidence="3 6" id="KW-0812">Transmembrane</keyword>
<keyword evidence="4 6" id="KW-1133">Transmembrane helix</keyword>
<keyword evidence="5 6" id="KW-0472">Membrane</keyword>
<feature type="transmembrane region" description="Helical" evidence="6">
    <location>
        <begin position="98"/>
        <end position="116"/>
    </location>
</feature>
<organism evidence="7 8">
    <name type="scientific">Propylenella binzhouense</name>
    <dbReference type="NCBI Taxonomy" id="2555902"/>
    <lineage>
        <taxon>Bacteria</taxon>
        <taxon>Pseudomonadati</taxon>
        <taxon>Pseudomonadota</taxon>
        <taxon>Alphaproteobacteria</taxon>
        <taxon>Hyphomicrobiales</taxon>
        <taxon>Propylenellaceae</taxon>
        <taxon>Propylenella</taxon>
    </lineage>
</organism>
<dbReference type="InterPro" id="IPR001851">
    <property type="entry name" value="ABC_transp_permease"/>
</dbReference>
<gene>
    <name evidence="7" type="ORF">E4O86_05055</name>
</gene>
<dbReference type="GO" id="GO:0022857">
    <property type="term" value="F:transmembrane transporter activity"/>
    <property type="evidence" value="ECO:0007669"/>
    <property type="project" value="InterPro"/>
</dbReference>
<dbReference type="EMBL" id="SPKJ01000009">
    <property type="protein sequence ID" value="MYZ47078.1"/>
    <property type="molecule type" value="Genomic_DNA"/>
</dbReference>
<comment type="subcellular location">
    <subcellularLocation>
        <location evidence="1">Cell membrane</location>
        <topology evidence="1">Multi-pass membrane protein</topology>
    </subcellularLocation>
</comment>
<accession>A0A964T253</accession>
<dbReference type="Pfam" id="PF02653">
    <property type="entry name" value="BPD_transp_2"/>
    <property type="match status" value="1"/>
</dbReference>
<evidence type="ECO:0000256" key="1">
    <source>
        <dbReference type="ARBA" id="ARBA00004651"/>
    </source>
</evidence>
<protein>
    <submittedName>
        <fullName evidence="7">ABC transporter permease</fullName>
    </submittedName>
</protein>
<evidence type="ECO:0000313" key="7">
    <source>
        <dbReference type="EMBL" id="MYZ47078.1"/>
    </source>
</evidence>
<evidence type="ECO:0000256" key="4">
    <source>
        <dbReference type="ARBA" id="ARBA00022989"/>
    </source>
</evidence>
<feature type="transmembrane region" description="Helical" evidence="6">
    <location>
        <begin position="200"/>
        <end position="217"/>
    </location>
</feature>
<sequence length="313" mass="33338">METLVTLLDVGFFAALVRISTPLLLASLGELLSERSGVLNLGIEGIMLFGAMTGFTVAYFSGSLWLGVLAALLAGALAGLLMAFLAVVLGVSQHVSGIGLTLLATGLSFYVYRLVFGQPASPPNVVPFRPWPVPVLSDLPVVGPILFNQMPLTYLALLAVPAVAFLLYRTPWGLDLRTVGENPRAADAAGVNVWRMRTQALVIGGAMMALGGAYLSISQFNAFTFGVVSGRGWVAVALVVFGLWSPWRCAAGALLFAALEALQLRLQANNVLHVPYQVLLMLPFVMTIVAMAIVSRNARAPAALLVPYRKEER</sequence>
<dbReference type="GO" id="GO:0005886">
    <property type="term" value="C:plasma membrane"/>
    <property type="evidence" value="ECO:0007669"/>
    <property type="project" value="UniProtKB-SubCell"/>
</dbReference>
<dbReference type="RefSeq" id="WP_161139425.1">
    <property type="nucleotide sequence ID" value="NZ_SPKJ01000009.1"/>
</dbReference>
<feature type="transmembrane region" description="Helical" evidence="6">
    <location>
        <begin position="38"/>
        <end position="60"/>
    </location>
</feature>
<dbReference type="Proteomes" id="UP000773614">
    <property type="component" value="Unassembled WGS sequence"/>
</dbReference>